<feature type="domain" description="ABC transmembrane type-1" evidence="8">
    <location>
        <begin position="74"/>
        <end position="288"/>
    </location>
</feature>
<keyword evidence="4 7" id="KW-0812">Transmembrane</keyword>
<proteinExistence type="inferred from homology"/>
<protein>
    <submittedName>
        <fullName evidence="9">Multiple sugar transport system permease protein</fullName>
    </submittedName>
</protein>
<dbReference type="Proteomes" id="UP000248916">
    <property type="component" value="Unassembled WGS sequence"/>
</dbReference>
<feature type="transmembrane region" description="Helical" evidence="7">
    <location>
        <begin position="167"/>
        <end position="189"/>
    </location>
</feature>
<name>A0A2W7N1V0_9RHOB</name>
<dbReference type="EMBL" id="QKZL01000017">
    <property type="protein sequence ID" value="PZX13673.1"/>
    <property type="molecule type" value="Genomic_DNA"/>
</dbReference>
<sequence>MRPGRTGSVVPRGLAPIALVLPGFVLAALIILWPVLQLGQISVSEVNRFGQIRGFVGLENYAAVLADPDFLASLLRTGIWTVGIVGGAIVVGLPVAIILHQDFYGRGIARVIVMLPWAVSITMTAIVWRWAMNGESGMLNSGLRGLGVLDTNVTWLAQASTAFPMQILIGILVTVPFTVTILLGGLSSISDDLYEAARLEGASTWQSFRRITVPLMKPFLNIAVVLNTIYVFNSFPIIWATTQGGPANSTDILVTYLYKLGFQFGRLGEASALSLLMFALLLALLVLYVALISRGEADR</sequence>
<evidence type="ECO:0000256" key="5">
    <source>
        <dbReference type="ARBA" id="ARBA00022989"/>
    </source>
</evidence>
<evidence type="ECO:0000256" key="1">
    <source>
        <dbReference type="ARBA" id="ARBA00004651"/>
    </source>
</evidence>
<feature type="transmembrane region" description="Helical" evidence="7">
    <location>
        <begin position="12"/>
        <end position="36"/>
    </location>
</feature>
<feature type="transmembrane region" description="Helical" evidence="7">
    <location>
        <begin position="219"/>
        <end position="239"/>
    </location>
</feature>
<feature type="transmembrane region" description="Helical" evidence="7">
    <location>
        <begin position="111"/>
        <end position="131"/>
    </location>
</feature>
<dbReference type="GO" id="GO:0005886">
    <property type="term" value="C:plasma membrane"/>
    <property type="evidence" value="ECO:0007669"/>
    <property type="project" value="UniProtKB-SubCell"/>
</dbReference>
<evidence type="ECO:0000256" key="4">
    <source>
        <dbReference type="ARBA" id="ARBA00022692"/>
    </source>
</evidence>
<comment type="caution">
    <text evidence="9">The sequence shown here is derived from an EMBL/GenBank/DDBJ whole genome shotgun (WGS) entry which is preliminary data.</text>
</comment>
<dbReference type="PANTHER" id="PTHR43005:SF1">
    <property type="entry name" value="SPERMIDINE_PUTRESCINE TRANSPORT SYSTEM PERMEASE PROTEIN"/>
    <property type="match status" value="1"/>
</dbReference>
<keyword evidence="9" id="KW-0762">Sugar transport</keyword>
<dbReference type="GO" id="GO:0055085">
    <property type="term" value="P:transmembrane transport"/>
    <property type="evidence" value="ECO:0007669"/>
    <property type="project" value="InterPro"/>
</dbReference>
<accession>A0A2W7N1V0</accession>
<comment type="similarity">
    <text evidence="7">Belongs to the binding-protein-dependent transport system permease family.</text>
</comment>
<dbReference type="Gene3D" id="1.10.3720.10">
    <property type="entry name" value="MetI-like"/>
    <property type="match status" value="1"/>
</dbReference>
<feature type="transmembrane region" description="Helical" evidence="7">
    <location>
        <begin position="78"/>
        <end position="99"/>
    </location>
</feature>
<reference evidence="9 10" key="1">
    <citation type="submission" date="2018-06" db="EMBL/GenBank/DDBJ databases">
        <title>Genomic Encyclopedia of Archaeal and Bacterial Type Strains, Phase II (KMG-II): from individual species to whole genera.</title>
        <authorList>
            <person name="Goeker M."/>
        </authorList>
    </citation>
    <scope>NUCLEOTIDE SEQUENCE [LARGE SCALE GENOMIC DNA]</scope>
    <source>
        <strain evidence="9 10">DSM 22009</strain>
    </source>
</reference>
<evidence type="ECO:0000313" key="9">
    <source>
        <dbReference type="EMBL" id="PZX13673.1"/>
    </source>
</evidence>
<evidence type="ECO:0000313" key="10">
    <source>
        <dbReference type="Proteomes" id="UP000248916"/>
    </source>
</evidence>
<gene>
    <name evidence="9" type="ORF">LX81_03224</name>
</gene>
<dbReference type="PANTHER" id="PTHR43005">
    <property type="entry name" value="BLR7065 PROTEIN"/>
    <property type="match status" value="1"/>
</dbReference>
<dbReference type="CDD" id="cd06261">
    <property type="entry name" value="TM_PBP2"/>
    <property type="match status" value="1"/>
</dbReference>
<dbReference type="AlphaFoldDB" id="A0A2W7N1V0"/>
<keyword evidence="6 7" id="KW-0472">Membrane</keyword>
<feature type="transmembrane region" description="Helical" evidence="7">
    <location>
        <begin position="270"/>
        <end position="291"/>
    </location>
</feature>
<evidence type="ECO:0000256" key="7">
    <source>
        <dbReference type="RuleBase" id="RU363032"/>
    </source>
</evidence>
<keyword evidence="3" id="KW-1003">Cell membrane</keyword>
<dbReference type="InterPro" id="IPR000515">
    <property type="entry name" value="MetI-like"/>
</dbReference>
<dbReference type="SUPFAM" id="SSF161098">
    <property type="entry name" value="MetI-like"/>
    <property type="match status" value="1"/>
</dbReference>
<keyword evidence="2 7" id="KW-0813">Transport</keyword>
<comment type="subcellular location">
    <subcellularLocation>
        <location evidence="1 7">Cell membrane</location>
        <topology evidence="1 7">Multi-pass membrane protein</topology>
    </subcellularLocation>
</comment>
<evidence type="ECO:0000259" key="8">
    <source>
        <dbReference type="PROSITE" id="PS50928"/>
    </source>
</evidence>
<evidence type="ECO:0000256" key="2">
    <source>
        <dbReference type="ARBA" id="ARBA00022448"/>
    </source>
</evidence>
<dbReference type="Pfam" id="PF00528">
    <property type="entry name" value="BPD_transp_1"/>
    <property type="match status" value="1"/>
</dbReference>
<dbReference type="InterPro" id="IPR035906">
    <property type="entry name" value="MetI-like_sf"/>
</dbReference>
<evidence type="ECO:0000256" key="3">
    <source>
        <dbReference type="ARBA" id="ARBA00022475"/>
    </source>
</evidence>
<keyword evidence="10" id="KW-1185">Reference proteome</keyword>
<keyword evidence="5 7" id="KW-1133">Transmembrane helix</keyword>
<evidence type="ECO:0000256" key="6">
    <source>
        <dbReference type="ARBA" id="ARBA00023136"/>
    </source>
</evidence>
<dbReference type="PROSITE" id="PS50928">
    <property type="entry name" value="ABC_TM1"/>
    <property type="match status" value="1"/>
</dbReference>
<organism evidence="9 10">
    <name type="scientific">Palleronia aestuarii</name>
    <dbReference type="NCBI Taxonomy" id="568105"/>
    <lineage>
        <taxon>Bacteria</taxon>
        <taxon>Pseudomonadati</taxon>
        <taxon>Pseudomonadota</taxon>
        <taxon>Alphaproteobacteria</taxon>
        <taxon>Rhodobacterales</taxon>
        <taxon>Roseobacteraceae</taxon>
        <taxon>Palleronia</taxon>
    </lineage>
</organism>